<feature type="compositionally biased region" description="Polar residues" evidence="4">
    <location>
        <begin position="451"/>
        <end position="461"/>
    </location>
</feature>
<keyword evidence="2" id="KW-0863">Zinc-finger</keyword>
<comment type="caution">
    <text evidence="8">The sequence shown here is derived from an EMBL/GenBank/DDBJ whole genome shotgun (WGS) entry which is preliminary data.</text>
</comment>
<dbReference type="InterPro" id="IPR017884">
    <property type="entry name" value="SANT_dom"/>
</dbReference>
<dbReference type="Pfam" id="PF25299">
    <property type="entry name" value="ZZ_ADA2"/>
    <property type="match status" value="1"/>
</dbReference>
<dbReference type="OrthoDB" id="270417at2759"/>
<feature type="region of interest" description="Disordered" evidence="4">
    <location>
        <begin position="451"/>
        <end position="476"/>
    </location>
</feature>
<evidence type="ECO:0000259" key="5">
    <source>
        <dbReference type="PROSITE" id="PS50090"/>
    </source>
</evidence>
<dbReference type="VEuPathDB" id="TrichDB:TRFO_02829"/>
<dbReference type="InterPro" id="IPR000433">
    <property type="entry name" value="Znf_ZZ"/>
</dbReference>
<dbReference type="GeneID" id="94825634"/>
<reference evidence="8" key="1">
    <citation type="submission" date="2016-10" db="EMBL/GenBank/DDBJ databases">
        <authorList>
            <person name="Benchimol M."/>
            <person name="Almeida L.G."/>
            <person name="Vasconcelos A.T."/>
            <person name="Perreira-Neves A."/>
            <person name="Rosa I.A."/>
            <person name="Tasca T."/>
            <person name="Bogo M.R."/>
            <person name="de Souza W."/>
        </authorList>
    </citation>
    <scope>NUCLEOTIDE SEQUENCE [LARGE SCALE GENOMIC DNA]</scope>
    <source>
        <strain evidence="8">K</strain>
    </source>
</reference>
<sequence length="476" mass="55838">MASRKRKEETEISEDDIQPVNVNDPTIRKCWTCDAPLYHMPYIKCIKCPEMDQCIQCFSTAATCEGHGTDHQFVLMDYAPEPLTRADWTTEEDALLLFGIKMYGVGNWNEITKVILTKNPRECEQHYYETYIESDTAPLPPNEVLPKLNLAPPLPFDTTPRESKPSISHEQNLRMRGKEKSTTPAEWAGWMPKRHEFEIEYMNEAEELISDITFNEKTETNQSLQFKIKQMLSYNVHLRERHRRTELALEWNLLDNLIHDLGGKTPEEIQIEQQIMPMAQAIPKDDLMEFANALHEEKRAQEDMKTLINWREHGIMTMDEGYLFNKLQELLDQKHVTDQELHEWNEMITRAIKAPGFRASIEREILTDAENEFVNKINLAPLDFLKIKDFLIREFVHRDDKLDEEVINELLTEHDPNINKVFNFLKNNGIFMTLDDIRSEDETKRNVTKNNQIENVETNSLKKNKEESTSEEDYAF</sequence>
<evidence type="ECO:0000259" key="7">
    <source>
        <dbReference type="PROSITE" id="PS51294"/>
    </source>
</evidence>
<dbReference type="Pfam" id="PF22941">
    <property type="entry name" value="TADA2A-like_3rd"/>
    <property type="match status" value="1"/>
</dbReference>
<dbReference type="Pfam" id="PF00249">
    <property type="entry name" value="Myb_DNA-binding"/>
    <property type="match status" value="1"/>
</dbReference>
<dbReference type="GO" id="GO:0006357">
    <property type="term" value="P:regulation of transcription by RNA polymerase II"/>
    <property type="evidence" value="ECO:0007669"/>
    <property type="project" value="TreeGrafter"/>
</dbReference>
<evidence type="ECO:0000259" key="6">
    <source>
        <dbReference type="PROSITE" id="PS51293"/>
    </source>
</evidence>
<gene>
    <name evidence="8" type="ORF">TRFO_02829</name>
</gene>
<dbReference type="GO" id="GO:0005634">
    <property type="term" value="C:nucleus"/>
    <property type="evidence" value="ECO:0007669"/>
    <property type="project" value="TreeGrafter"/>
</dbReference>
<dbReference type="GO" id="GO:0006338">
    <property type="term" value="P:chromatin remodeling"/>
    <property type="evidence" value="ECO:0007669"/>
    <property type="project" value="TreeGrafter"/>
</dbReference>
<accession>A0A1J4L0V4</accession>
<dbReference type="AlphaFoldDB" id="A0A1J4L0V4"/>
<keyword evidence="1" id="KW-0479">Metal-binding</keyword>
<dbReference type="EMBL" id="MLAK01000217">
    <property type="protein sequence ID" value="OHT15509.1"/>
    <property type="molecule type" value="Genomic_DNA"/>
</dbReference>
<evidence type="ECO:0000313" key="9">
    <source>
        <dbReference type="Proteomes" id="UP000179807"/>
    </source>
</evidence>
<dbReference type="PROSITE" id="PS51293">
    <property type="entry name" value="SANT"/>
    <property type="match status" value="1"/>
</dbReference>
<dbReference type="PANTHER" id="PTHR12374:SF20">
    <property type="entry name" value="TRANSCRIPTIONAL ADAPTER 2-ALPHA"/>
    <property type="match status" value="1"/>
</dbReference>
<evidence type="ECO:0000256" key="2">
    <source>
        <dbReference type="ARBA" id="ARBA00022771"/>
    </source>
</evidence>
<dbReference type="GO" id="GO:0003677">
    <property type="term" value="F:DNA binding"/>
    <property type="evidence" value="ECO:0007669"/>
    <property type="project" value="UniProtKB-KW"/>
</dbReference>
<dbReference type="RefSeq" id="XP_068368645.1">
    <property type="nucleotide sequence ID" value="XM_068490930.1"/>
</dbReference>
<keyword evidence="3" id="KW-0862">Zinc</keyword>
<evidence type="ECO:0000256" key="4">
    <source>
        <dbReference type="SAM" id="MobiDB-lite"/>
    </source>
</evidence>
<dbReference type="GO" id="GO:0003713">
    <property type="term" value="F:transcription coactivator activity"/>
    <property type="evidence" value="ECO:0007669"/>
    <property type="project" value="TreeGrafter"/>
</dbReference>
<feature type="domain" description="SANT" evidence="6">
    <location>
        <begin position="83"/>
        <end position="135"/>
    </location>
</feature>
<dbReference type="PANTHER" id="PTHR12374">
    <property type="entry name" value="TRANSCRIPTIONAL ADAPTOR 2 ADA2 -RELATED"/>
    <property type="match status" value="1"/>
</dbReference>
<feature type="domain" description="HTH myb-type" evidence="7">
    <location>
        <begin position="83"/>
        <end position="135"/>
    </location>
</feature>
<dbReference type="Proteomes" id="UP000179807">
    <property type="component" value="Unassembled WGS sequence"/>
</dbReference>
<dbReference type="PROSITE" id="PS50090">
    <property type="entry name" value="MYB_LIKE"/>
    <property type="match status" value="1"/>
</dbReference>
<dbReference type="SUPFAM" id="SSF46689">
    <property type="entry name" value="Homeodomain-like"/>
    <property type="match status" value="2"/>
</dbReference>
<dbReference type="InterPro" id="IPR055141">
    <property type="entry name" value="TADA2A_B-like_dom"/>
</dbReference>
<dbReference type="PROSITE" id="PS51294">
    <property type="entry name" value="HTH_MYB"/>
    <property type="match status" value="1"/>
</dbReference>
<dbReference type="SUPFAM" id="SSF57850">
    <property type="entry name" value="RING/U-box"/>
    <property type="match status" value="1"/>
</dbReference>
<dbReference type="InterPro" id="IPR009057">
    <property type="entry name" value="Homeodomain-like_sf"/>
</dbReference>
<dbReference type="Gene3D" id="1.10.10.60">
    <property type="entry name" value="Homeodomain-like"/>
    <property type="match status" value="1"/>
</dbReference>
<dbReference type="GO" id="GO:0003682">
    <property type="term" value="F:chromatin binding"/>
    <property type="evidence" value="ECO:0007669"/>
    <property type="project" value="TreeGrafter"/>
</dbReference>
<organism evidence="8 9">
    <name type="scientific">Tritrichomonas foetus</name>
    <dbReference type="NCBI Taxonomy" id="1144522"/>
    <lineage>
        <taxon>Eukaryota</taxon>
        <taxon>Metamonada</taxon>
        <taxon>Parabasalia</taxon>
        <taxon>Tritrichomonadida</taxon>
        <taxon>Tritrichomonadidae</taxon>
        <taxon>Tritrichomonas</taxon>
    </lineage>
</organism>
<evidence type="ECO:0000256" key="1">
    <source>
        <dbReference type="ARBA" id="ARBA00022723"/>
    </source>
</evidence>
<dbReference type="CDD" id="cd00167">
    <property type="entry name" value="SANT"/>
    <property type="match status" value="1"/>
</dbReference>
<dbReference type="Gene3D" id="1.10.10.10">
    <property type="entry name" value="Winged helix-like DNA-binding domain superfamily/Winged helix DNA-binding domain"/>
    <property type="match status" value="1"/>
</dbReference>
<dbReference type="InterPro" id="IPR017930">
    <property type="entry name" value="Myb_dom"/>
</dbReference>
<feature type="compositionally biased region" description="Basic and acidic residues" evidence="4">
    <location>
        <begin position="171"/>
        <end position="181"/>
    </location>
</feature>
<dbReference type="InterPro" id="IPR001005">
    <property type="entry name" value="SANT/Myb"/>
</dbReference>
<feature type="region of interest" description="Disordered" evidence="4">
    <location>
        <begin position="148"/>
        <end position="184"/>
    </location>
</feature>
<feature type="domain" description="Myb-like" evidence="5">
    <location>
        <begin position="80"/>
        <end position="131"/>
    </location>
</feature>
<dbReference type="InterPro" id="IPR036388">
    <property type="entry name" value="WH-like_DNA-bd_sf"/>
</dbReference>
<name>A0A1J4L0V4_9EUKA</name>
<evidence type="ECO:0000313" key="8">
    <source>
        <dbReference type="EMBL" id="OHT15509.1"/>
    </source>
</evidence>
<evidence type="ECO:0000256" key="3">
    <source>
        <dbReference type="ARBA" id="ARBA00022833"/>
    </source>
</evidence>
<protein>
    <submittedName>
        <fullName evidence="8">Myb-like DNA-binding domain containing protein</fullName>
    </submittedName>
</protein>
<keyword evidence="9" id="KW-1185">Reference proteome</keyword>
<dbReference type="SMART" id="SM00717">
    <property type="entry name" value="SANT"/>
    <property type="match status" value="1"/>
</dbReference>
<proteinExistence type="predicted"/>
<dbReference type="GO" id="GO:0008270">
    <property type="term" value="F:zinc ion binding"/>
    <property type="evidence" value="ECO:0007669"/>
    <property type="project" value="UniProtKB-KW"/>
</dbReference>